<evidence type="ECO:0000256" key="2">
    <source>
        <dbReference type="ARBA" id="ARBA00022448"/>
    </source>
</evidence>
<dbReference type="InterPro" id="IPR050549">
    <property type="entry name" value="MFS_Trehalose_Transporter"/>
</dbReference>
<accession>A0A9R1T6H1</accession>
<comment type="subcellular location">
    <subcellularLocation>
        <location evidence="1">Cell membrane</location>
        <topology evidence="1">Multi-pass membrane protein</topology>
    </subcellularLocation>
</comment>
<keyword evidence="8" id="KW-0325">Glycoprotein</keyword>
<dbReference type="PANTHER" id="PTHR48021">
    <property type="match status" value="1"/>
</dbReference>
<keyword evidence="2" id="KW-0813">Transport</keyword>
<feature type="domain" description="Major facilitator superfamily (MFS) profile" evidence="10">
    <location>
        <begin position="46"/>
        <end position="475"/>
    </location>
</feature>
<dbReference type="Proteomes" id="UP000694866">
    <property type="component" value="Unplaced"/>
</dbReference>
<dbReference type="KEGG" id="fas:105266890"/>
<organism evidence="12">
    <name type="scientific">Fopius arisanus</name>
    <dbReference type="NCBI Taxonomy" id="64838"/>
    <lineage>
        <taxon>Eukaryota</taxon>
        <taxon>Metazoa</taxon>
        <taxon>Ecdysozoa</taxon>
        <taxon>Arthropoda</taxon>
        <taxon>Hexapoda</taxon>
        <taxon>Insecta</taxon>
        <taxon>Pterygota</taxon>
        <taxon>Neoptera</taxon>
        <taxon>Endopterygota</taxon>
        <taxon>Hymenoptera</taxon>
        <taxon>Apocrita</taxon>
        <taxon>Ichneumonoidea</taxon>
        <taxon>Braconidae</taxon>
        <taxon>Opiinae</taxon>
        <taxon>Fopius</taxon>
    </lineage>
</organism>
<dbReference type="InterPro" id="IPR005828">
    <property type="entry name" value="MFS_sugar_transport-like"/>
</dbReference>
<feature type="transmembrane region" description="Helical" evidence="9">
    <location>
        <begin position="173"/>
        <end position="194"/>
    </location>
</feature>
<dbReference type="GO" id="GO:0005886">
    <property type="term" value="C:plasma membrane"/>
    <property type="evidence" value="ECO:0007669"/>
    <property type="project" value="UniProtKB-SubCell"/>
</dbReference>
<reference evidence="12" key="1">
    <citation type="submission" date="2015-01" db="EMBL/GenBank/DDBJ databases">
        <title>Transcriptome Assembly of Fopius arisanus.</title>
        <authorList>
            <person name="Geib S."/>
        </authorList>
    </citation>
    <scope>NUCLEOTIDE SEQUENCE</scope>
</reference>
<dbReference type="InterPro" id="IPR003663">
    <property type="entry name" value="Sugar/inositol_transpt"/>
</dbReference>
<dbReference type="EMBL" id="GBYB01012348">
    <property type="protein sequence ID" value="JAG82115.1"/>
    <property type="molecule type" value="Transcribed_RNA"/>
</dbReference>
<evidence type="ECO:0000256" key="7">
    <source>
        <dbReference type="ARBA" id="ARBA00023136"/>
    </source>
</evidence>
<evidence type="ECO:0000256" key="1">
    <source>
        <dbReference type="ARBA" id="ARBA00004651"/>
    </source>
</evidence>
<evidence type="ECO:0000313" key="15">
    <source>
        <dbReference type="RefSeq" id="XP_011303654.1"/>
    </source>
</evidence>
<gene>
    <name evidence="12" type="primary">Tret1_5</name>
    <name evidence="14 15" type="synonym">LOC105266890</name>
    <name evidence="11" type="synonym">Tret1_19</name>
    <name evidence="12" type="ORF">g.7694</name>
    <name evidence="11" type="ORF">g.7698</name>
</gene>
<dbReference type="FunFam" id="1.20.1250.20:FF:000218">
    <property type="entry name" value="facilitated trehalose transporter Tret1"/>
    <property type="match status" value="1"/>
</dbReference>
<dbReference type="Gene3D" id="1.20.1250.20">
    <property type="entry name" value="MFS general substrate transporter like domains"/>
    <property type="match status" value="1"/>
</dbReference>
<evidence type="ECO:0000256" key="5">
    <source>
        <dbReference type="ARBA" id="ARBA00022692"/>
    </source>
</evidence>
<feature type="transmembrane region" description="Helical" evidence="9">
    <location>
        <begin position="285"/>
        <end position="303"/>
    </location>
</feature>
<dbReference type="AlphaFoldDB" id="A0A0C9QD86"/>
<evidence type="ECO:0000256" key="3">
    <source>
        <dbReference type="ARBA" id="ARBA00022475"/>
    </source>
</evidence>
<feature type="transmembrane region" description="Helical" evidence="9">
    <location>
        <begin position="323"/>
        <end position="342"/>
    </location>
</feature>
<keyword evidence="13" id="KW-1185">Reference proteome</keyword>
<evidence type="ECO:0000256" key="6">
    <source>
        <dbReference type="ARBA" id="ARBA00022989"/>
    </source>
</evidence>
<feature type="transmembrane region" description="Helical" evidence="9">
    <location>
        <begin position="349"/>
        <end position="371"/>
    </location>
</feature>
<dbReference type="PANTHER" id="PTHR48021:SF46">
    <property type="entry name" value="MAJOR FACILITATOR SUPERFAMILY (MFS) PROFILE DOMAIN-CONTAINING PROTEIN"/>
    <property type="match status" value="1"/>
</dbReference>
<feature type="transmembrane region" description="Helical" evidence="9">
    <location>
        <begin position="449"/>
        <end position="470"/>
    </location>
</feature>
<evidence type="ECO:0000313" key="12">
    <source>
        <dbReference type="EMBL" id="JAG82115.1"/>
    </source>
</evidence>
<feature type="transmembrane region" description="Helical" evidence="9">
    <location>
        <begin position="41"/>
        <end position="65"/>
    </location>
</feature>
<keyword evidence="7 9" id="KW-0472">Membrane</keyword>
<dbReference type="PRINTS" id="PR00171">
    <property type="entry name" value="SUGRTRNSPORT"/>
</dbReference>
<dbReference type="PROSITE" id="PS00217">
    <property type="entry name" value="SUGAR_TRANSPORT_2"/>
    <property type="match status" value="1"/>
</dbReference>
<feature type="transmembrane region" description="Helical" evidence="9">
    <location>
        <begin position="421"/>
        <end position="443"/>
    </location>
</feature>
<dbReference type="EMBL" id="GBYB01012346">
    <property type="protein sequence ID" value="JAG82113.1"/>
    <property type="molecule type" value="Transcribed_RNA"/>
</dbReference>
<dbReference type="PROSITE" id="PS50850">
    <property type="entry name" value="MFS"/>
    <property type="match status" value="1"/>
</dbReference>
<evidence type="ECO:0000259" key="10">
    <source>
        <dbReference type="PROSITE" id="PS50850"/>
    </source>
</evidence>
<feature type="transmembrane region" description="Helical" evidence="9">
    <location>
        <begin position="114"/>
        <end position="133"/>
    </location>
</feature>
<evidence type="ECO:0000256" key="9">
    <source>
        <dbReference type="SAM" id="Phobius"/>
    </source>
</evidence>
<dbReference type="InterPro" id="IPR036259">
    <property type="entry name" value="MFS_trans_sf"/>
</dbReference>
<dbReference type="RefSeq" id="XP_011303653.1">
    <property type="nucleotide sequence ID" value="XM_011305351.1"/>
</dbReference>
<dbReference type="InterPro" id="IPR005829">
    <property type="entry name" value="Sugar_transporter_CS"/>
</dbReference>
<protein>
    <submittedName>
        <fullName evidence="14 15">Facilitated trehalose transporter Tret1</fullName>
    </submittedName>
    <submittedName>
        <fullName evidence="11">Tret1_19 protein</fullName>
    </submittedName>
    <submittedName>
        <fullName evidence="12">Tret1_5 protein</fullName>
    </submittedName>
</protein>
<keyword evidence="5 9" id="KW-0812">Transmembrane</keyword>
<sequence>MHLKKILRCLRHTDEPPVALDIIGGKEIESQRSVSEKGSQWLQFTAAISACLAVIGCGGHLGWTSPALPYLTGPEMANPITKGEGAWVVSCYTIGGIVGSLLTPLVLDRIGRKYSLLTFALPQVAGWGLIIAAKKLIVLYVARFIAGIGHGGIFNLITIYLGEIADKNIRGALGTFLKVSANIGTLFVTAVGAYMPYWQLNLVSISVPIIFMITFAFMPETPYFYLIKGRTSEAEKSLMTLRRLKNPESVREDIKIMKQAVEEGERNKKNLFKELVRTRGNRRGLLILLGLKATQQFSGHMALVAYTQEIFSHSGSSLPPEQAVVVLGVCQLVAGFVAAGLVDRLGRRFLMLLSGLSAAVALVAVGVFFYLKYHLQADVSSITWLPIAALIAYDVMEVLGIGTLPYVLLGELFPTSVKGTAVALGIVVGSVFASLVGLGFQAMNTTVGIHWTFWIFAICCAIGTLFVYFITPETKGKTLEEIQLKLNPPKSSQPALP</sequence>
<dbReference type="GO" id="GO:0022857">
    <property type="term" value="F:transmembrane transporter activity"/>
    <property type="evidence" value="ECO:0007669"/>
    <property type="project" value="InterPro"/>
</dbReference>
<dbReference type="SUPFAM" id="SSF103473">
    <property type="entry name" value="MFS general substrate transporter"/>
    <property type="match status" value="1"/>
</dbReference>
<feature type="transmembrane region" description="Helical" evidence="9">
    <location>
        <begin position="85"/>
        <end position="107"/>
    </location>
</feature>
<dbReference type="PROSITE" id="PS00216">
    <property type="entry name" value="SUGAR_TRANSPORT_1"/>
    <property type="match status" value="1"/>
</dbReference>
<name>A0A0C9QD86_9HYME</name>
<dbReference type="InterPro" id="IPR020846">
    <property type="entry name" value="MFS_dom"/>
</dbReference>
<accession>A0A9R1U101</accession>
<accession>A0A0C9QD86</accession>
<proteinExistence type="predicted"/>
<keyword evidence="4" id="KW-0762">Sugar transport</keyword>
<feature type="transmembrane region" description="Helical" evidence="9">
    <location>
        <begin position="383"/>
        <end position="409"/>
    </location>
</feature>
<dbReference type="Pfam" id="PF00083">
    <property type="entry name" value="Sugar_tr"/>
    <property type="match status" value="1"/>
</dbReference>
<evidence type="ECO:0000313" key="13">
    <source>
        <dbReference type="Proteomes" id="UP000694866"/>
    </source>
</evidence>
<evidence type="ECO:0000313" key="11">
    <source>
        <dbReference type="EMBL" id="JAG82113.1"/>
    </source>
</evidence>
<feature type="transmembrane region" description="Helical" evidence="9">
    <location>
        <begin position="200"/>
        <end position="218"/>
    </location>
</feature>
<dbReference type="RefSeq" id="XP_011303654.1">
    <property type="nucleotide sequence ID" value="XM_011305352.1"/>
</dbReference>
<evidence type="ECO:0000256" key="8">
    <source>
        <dbReference type="ARBA" id="ARBA00023180"/>
    </source>
</evidence>
<keyword evidence="3" id="KW-1003">Cell membrane</keyword>
<dbReference type="GeneID" id="105266890"/>
<feature type="transmembrane region" description="Helical" evidence="9">
    <location>
        <begin position="139"/>
        <end position="161"/>
    </location>
</feature>
<evidence type="ECO:0000256" key="4">
    <source>
        <dbReference type="ARBA" id="ARBA00022597"/>
    </source>
</evidence>
<dbReference type="OrthoDB" id="4142200at2759"/>
<evidence type="ECO:0000313" key="14">
    <source>
        <dbReference type="RefSeq" id="XP_011303653.1"/>
    </source>
</evidence>
<reference evidence="14 15" key="2">
    <citation type="submission" date="2025-04" db="UniProtKB">
        <authorList>
            <consortium name="RefSeq"/>
        </authorList>
    </citation>
    <scope>IDENTIFICATION</scope>
    <source>
        <strain evidence="14 15">USDA-PBARC FA_bdor</strain>
        <tissue evidence="14 15">Whole organism</tissue>
    </source>
</reference>
<keyword evidence="6 9" id="KW-1133">Transmembrane helix</keyword>